<organism evidence="2 3">
    <name type="scientific">Diversispora eburnea</name>
    <dbReference type="NCBI Taxonomy" id="1213867"/>
    <lineage>
        <taxon>Eukaryota</taxon>
        <taxon>Fungi</taxon>
        <taxon>Fungi incertae sedis</taxon>
        <taxon>Mucoromycota</taxon>
        <taxon>Glomeromycotina</taxon>
        <taxon>Glomeromycetes</taxon>
        <taxon>Diversisporales</taxon>
        <taxon>Diversisporaceae</taxon>
        <taxon>Diversispora</taxon>
    </lineage>
</organism>
<comment type="caution">
    <text evidence="2">The sequence shown here is derived from an EMBL/GenBank/DDBJ whole genome shotgun (WGS) entry which is preliminary data.</text>
</comment>
<gene>
    <name evidence="2" type="ORF">DEBURN_LOCUS7446</name>
</gene>
<dbReference type="Proteomes" id="UP000789706">
    <property type="component" value="Unassembled WGS sequence"/>
</dbReference>
<protein>
    <submittedName>
        <fullName evidence="2">952_t:CDS:1</fullName>
    </submittedName>
</protein>
<dbReference type="EMBL" id="CAJVPK010000900">
    <property type="protein sequence ID" value="CAG8558129.1"/>
    <property type="molecule type" value="Genomic_DNA"/>
</dbReference>
<accession>A0A9N9BBK4</accession>
<keyword evidence="3" id="KW-1185">Reference proteome</keyword>
<reference evidence="2" key="1">
    <citation type="submission" date="2021-06" db="EMBL/GenBank/DDBJ databases">
        <authorList>
            <person name="Kallberg Y."/>
            <person name="Tangrot J."/>
            <person name="Rosling A."/>
        </authorList>
    </citation>
    <scope>NUCLEOTIDE SEQUENCE</scope>
    <source>
        <strain evidence="2">AZ414A</strain>
    </source>
</reference>
<proteinExistence type="predicted"/>
<evidence type="ECO:0000313" key="2">
    <source>
        <dbReference type="EMBL" id="CAG8558129.1"/>
    </source>
</evidence>
<sequence length="141" mass="15891">MADAWPNVLGRVSAPAELLQFTPLSGPMLEKTLPNVLPERVSEPLRCTPLSGDVMDFDDVESILDAIKKKASTIYSTFDETVKRPEIKILLERIEKRVQKQTEYISILFVNSQGDTSQMDKRTVKSSSNVERAKKVPKLTR</sequence>
<dbReference type="OrthoDB" id="2443937at2759"/>
<dbReference type="AlphaFoldDB" id="A0A9N9BBK4"/>
<evidence type="ECO:0000313" key="3">
    <source>
        <dbReference type="Proteomes" id="UP000789706"/>
    </source>
</evidence>
<evidence type="ECO:0000256" key="1">
    <source>
        <dbReference type="SAM" id="MobiDB-lite"/>
    </source>
</evidence>
<name>A0A9N9BBK4_9GLOM</name>
<feature type="region of interest" description="Disordered" evidence="1">
    <location>
        <begin position="115"/>
        <end position="141"/>
    </location>
</feature>